<organism evidence="2 3">
    <name type="scientific">Tanacetum coccineum</name>
    <dbReference type="NCBI Taxonomy" id="301880"/>
    <lineage>
        <taxon>Eukaryota</taxon>
        <taxon>Viridiplantae</taxon>
        <taxon>Streptophyta</taxon>
        <taxon>Embryophyta</taxon>
        <taxon>Tracheophyta</taxon>
        <taxon>Spermatophyta</taxon>
        <taxon>Magnoliopsida</taxon>
        <taxon>eudicotyledons</taxon>
        <taxon>Gunneridae</taxon>
        <taxon>Pentapetalae</taxon>
        <taxon>asterids</taxon>
        <taxon>campanulids</taxon>
        <taxon>Asterales</taxon>
        <taxon>Asteraceae</taxon>
        <taxon>Asteroideae</taxon>
        <taxon>Anthemideae</taxon>
        <taxon>Anthemidinae</taxon>
        <taxon>Tanacetum</taxon>
    </lineage>
</organism>
<dbReference type="Proteomes" id="UP001151760">
    <property type="component" value="Unassembled WGS sequence"/>
</dbReference>
<comment type="caution">
    <text evidence="2">The sequence shown here is derived from an EMBL/GenBank/DDBJ whole genome shotgun (WGS) entry which is preliminary data.</text>
</comment>
<keyword evidence="3" id="KW-1185">Reference proteome</keyword>
<reference evidence="2" key="2">
    <citation type="submission" date="2022-01" db="EMBL/GenBank/DDBJ databases">
        <authorList>
            <person name="Yamashiro T."/>
            <person name="Shiraishi A."/>
            <person name="Satake H."/>
            <person name="Nakayama K."/>
        </authorList>
    </citation>
    <scope>NUCLEOTIDE SEQUENCE</scope>
</reference>
<proteinExistence type="predicted"/>
<gene>
    <name evidence="2" type="ORF">Tco_0772848</name>
</gene>
<dbReference type="EMBL" id="BQNB010011410">
    <property type="protein sequence ID" value="GJS90212.1"/>
    <property type="molecule type" value="Genomic_DNA"/>
</dbReference>
<feature type="compositionally biased region" description="Polar residues" evidence="1">
    <location>
        <begin position="105"/>
        <end position="123"/>
    </location>
</feature>
<evidence type="ECO:0000313" key="2">
    <source>
        <dbReference type="EMBL" id="GJS90212.1"/>
    </source>
</evidence>
<evidence type="ECO:0000313" key="3">
    <source>
        <dbReference type="Proteomes" id="UP001151760"/>
    </source>
</evidence>
<name>A0ABQ4ZK34_9ASTR</name>
<reference evidence="2" key="1">
    <citation type="journal article" date="2022" name="Int. J. Mol. Sci.">
        <title>Draft Genome of Tanacetum Coccineum: Genomic Comparison of Closely Related Tanacetum-Family Plants.</title>
        <authorList>
            <person name="Yamashiro T."/>
            <person name="Shiraishi A."/>
            <person name="Nakayama K."/>
            <person name="Satake H."/>
        </authorList>
    </citation>
    <scope>NUCLEOTIDE SEQUENCE</scope>
</reference>
<sequence length="144" mass="16655">MLKKKLEVTRGVITLRVQNTKCKRKAPKRIEVQTLPREEKEEETEEYSIGWEIKERVCSHTQKAVTGVTTRKERNPFSENVTMKEHAHRGQKCSPKVKIAEGDTRSQNQKSKGQASRMTTYHNHGSDDLKDHLKIFQAVAKVER</sequence>
<accession>A0ABQ4ZK34</accession>
<protein>
    <submittedName>
        <fullName evidence="2">Uncharacterized protein</fullName>
    </submittedName>
</protein>
<feature type="region of interest" description="Disordered" evidence="1">
    <location>
        <begin position="83"/>
        <end position="130"/>
    </location>
</feature>
<evidence type="ECO:0000256" key="1">
    <source>
        <dbReference type="SAM" id="MobiDB-lite"/>
    </source>
</evidence>